<dbReference type="InterPro" id="IPR017705">
    <property type="entry name" value="Ribonuclease_Y"/>
</dbReference>
<evidence type="ECO:0000256" key="4">
    <source>
        <dbReference type="ARBA" id="ARBA00022884"/>
    </source>
</evidence>
<keyword evidence="5" id="KW-0812">Transmembrane</keyword>
<comment type="similarity">
    <text evidence="5">Belongs to the RNase Y family.</text>
</comment>
<dbReference type="GO" id="GO:0005886">
    <property type="term" value="C:plasma membrane"/>
    <property type="evidence" value="ECO:0007669"/>
    <property type="project" value="UniProtKB-SubCell"/>
</dbReference>
<evidence type="ECO:0000313" key="10">
    <source>
        <dbReference type="Proteomes" id="UP000177958"/>
    </source>
</evidence>
<evidence type="ECO:0000259" key="8">
    <source>
        <dbReference type="PROSITE" id="PS51831"/>
    </source>
</evidence>
<dbReference type="GO" id="GO:0016787">
    <property type="term" value="F:hydrolase activity"/>
    <property type="evidence" value="ECO:0007669"/>
    <property type="project" value="UniProtKB-KW"/>
</dbReference>
<dbReference type="HAMAP" id="MF_00335">
    <property type="entry name" value="RNase_Y"/>
    <property type="match status" value="1"/>
</dbReference>
<keyword evidence="4 5" id="KW-0694">RNA-binding</keyword>
<dbReference type="EMBL" id="MFKX01000006">
    <property type="protein sequence ID" value="OGG58120.1"/>
    <property type="molecule type" value="Genomic_DNA"/>
</dbReference>
<feature type="domain" description="HD" evidence="8">
    <location>
        <begin position="325"/>
        <end position="418"/>
    </location>
</feature>
<keyword evidence="3 5" id="KW-0378">Hydrolase</keyword>
<evidence type="ECO:0000256" key="2">
    <source>
        <dbReference type="ARBA" id="ARBA00022759"/>
    </source>
</evidence>
<dbReference type="Pfam" id="PF01966">
    <property type="entry name" value="HD"/>
    <property type="match status" value="1"/>
</dbReference>
<keyword evidence="5" id="KW-0472">Membrane</keyword>
<dbReference type="CDD" id="cd22431">
    <property type="entry name" value="KH-I_RNaseY"/>
    <property type="match status" value="1"/>
</dbReference>
<dbReference type="PANTHER" id="PTHR12826:SF15">
    <property type="entry name" value="RIBONUCLEASE Y"/>
    <property type="match status" value="1"/>
</dbReference>
<keyword evidence="7" id="KW-0175">Coiled coil</keyword>
<evidence type="ECO:0000256" key="5">
    <source>
        <dbReference type="HAMAP-Rule" id="MF_00335"/>
    </source>
</evidence>
<dbReference type="NCBIfam" id="TIGR00277">
    <property type="entry name" value="HDIG"/>
    <property type="match status" value="1"/>
</dbReference>
<feature type="transmembrane region" description="Helical" evidence="5">
    <location>
        <begin position="6"/>
        <end position="28"/>
    </location>
</feature>
<reference evidence="9 10" key="1">
    <citation type="journal article" date="2016" name="Nat. Commun.">
        <title>Thousands of microbial genomes shed light on interconnected biogeochemical processes in an aquifer system.</title>
        <authorList>
            <person name="Anantharaman K."/>
            <person name="Brown C.T."/>
            <person name="Hug L.A."/>
            <person name="Sharon I."/>
            <person name="Castelle C.J."/>
            <person name="Probst A.J."/>
            <person name="Thomas B.C."/>
            <person name="Singh A."/>
            <person name="Wilkins M.J."/>
            <person name="Karaoz U."/>
            <person name="Brodie E.L."/>
            <person name="Williams K.H."/>
            <person name="Hubbard S.S."/>
            <person name="Banfield J.F."/>
        </authorList>
    </citation>
    <scope>NUCLEOTIDE SEQUENCE [LARGE SCALE GENOMIC DNA]</scope>
</reference>
<keyword evidence="5" id="KW-1133">Transmembrane helix</keyword>
<dbReference type="InterPro" id="IPR003607">
    <property type="entry name" value="HD/PDEase_dom"/>
</dbReference>
<dbReference type="InterPro" id="IPR006675">
    <property type="entry name" value="HDIG_dom"/>
</dbReference>
<dbReference type="Gene3D" id="3.30.310.210">
    <property type="match status" value="1"/>
</dbReference>
<dbReference type="PROSITE" id="PS50084">
    <property type="entry name" value="KH_TYPE_1"/>
    <property type="match status" value="1"/>
</dbReference>
<dbReference type="Gene3D" id="1.10.3210.10">
    <property type="entry name" value="Hypothetical protein af1432"/>
    <property type="match status" value="1"/>
</dbReference>
<dbReference type="InterPro" id="IPR004087">
    <property type="entry name" value="KH_dom"/>
</dbReference>
<evidence type="ECO:0000256" key="3">
    <source>
        <dbReference type="ARBA" id="ARBA00022801"/>
    </source>
</evidence>
<comment type="function">
    <text evidence="5">Endoribonuclease that initiates mRNA decay.</text>
</comment>
<dbReference type="SUPFAM" id="SSF54791">
    <property type="entry name" value="Eukaryotic type KH-domain (KH-domain type I)"/>
    <property type="match status" value="1"/>
</dbReference>
<evidence type="ECO:0000313" key="9">
    <source>
        <dbReference type="EMBL" id="OGG58120.1"/>
    </source>
</evidence>
<protein>
    <recommendedName>
        <fullName evidence="5 6">Ribonuclease Y</fullName>
        <shortName evidence="5">RNase Y</shortName>
        <ecNumber evidence="5 6">3.1.-.-</ecNumber>
    </recommendedName>
</protein>
<dbReference type="SMART" id="SM00322">
    <property type="entry name" value="KH"/>
    <property type="match status" value="1"/>
</dbReference>
<dbReference type="PROSITE" id="PS51831">
    <property type="entry name" value="HD"/>
    <property type="match status" value="1"/>
</dbReference>
<sequence length="509" mass="56589">MSIQTTLLLLALAGITGIGVGYFLRLIISLGKRGSMELEIRKMRLDAEERSKRVVEEAEARAKQKEGQLSSELKERANELKATEERLVRKEELLDKRQGMLDTEAETLTKRGEEVQVAKEKAGELIRAQQEKLENVASLSAEEAKAELIKSVEKQSEADIESRMRKLEISGNERLEQRAKEILTTAVHRLGNSVVSDVLATTISLPSDEIKGKIIGKEGRNIRAFERATGVDVIIDDTPGTITLSSFDPIRRQIARIALENLILDGRIQPAKIEEMVKKAEEEINTIIKKKGAEAAYNAKVQNLDPKLLMILGRLYFRTSYGQNVLDHSVEVAHLAGMLASELGANEATARAGALFHDIGKAVDHEVPGTHVEIGRRILQKFGVDEAVVKAMQAHHEEYPYETPESMIVQVADAISGGRPGARRDSVENYIKRLEELEAIANGQPGVEKSYAIAAGREVRVIVKPEEITDLEARKMARDIADKIEKELQYPGEIKVSVIRETRVIEYAR</sequence>
<dbReference type="Proteomes" id="UP000177958">
    <property type="component" value="Unassembled WGS sequence"/>
</dbReference>
<dbReference type="InterPro" id="IPR036612">
    <property type="entry name" value="KH_dom_type_1_sf"/>
</dbReference>
<evidence type="ECO:0000256" key="6">
    <source>
        <dbReference type="NCBIfam" id="TIGR03319"/>
    </source>
</evidence>
<dbReference type="CDD" id="cd00077">
    <property type="entry name" value="HDc"/>
    <property type="match status" value="1"/>
</dbReference>
<gene>
    <name evidence="5" type="primary">rny</name>
    <name evidence="9" type="ORF">A2853_01225</name>
</gene>
<comment type="subcellular location">
    <subcellularLocation>
        <location evidence="5">Cell membrane</location>
        <topology evidence="5">Single-pass membrane protein</topology>
    </subcellularLocation>
</comment>
<keyword evidence="5" id="KW-1003">Cell membrane</keyword>
<dbReference type="PANTHER" id="PTHR12826">
    <property type="entry name" value="RIBONUCLEASE Y"/>
    <property type="match status" value="1"/>
</dbReference>
<dbReference type="InterPro" id="IPR004088">
    <property type="entry name" value="KH_dom_type_1"/>
</dbReference>
<name>A0A1F6D9V3_9BACT</name>
<feature type="coiled-coil region" evidence="7">
    <location>
        <begin position="48"/>
        <end position="93"/>
    </location>
</feature>
<evidence type="ECO:0000256" key="7">
    <source>
        <dbReference type="SAM" id="Coils"/>
    </source>
</evidence>
<dbReference type="GO" id="GO:0003723">
    <property type="term" value="F:RNA binding"/>
    <property type="evidence" value="ECO:0007669"/>
    <property type="project" value="UniProtKB-UniRule"/>
</dbReference>
<dbReference type="Pfam" id="PF12072">
    <property type="entry name" value="RNase_Y_N"/>
    <property type="match status" value="1"/>
</dbReference>
<dbReference type="InterPro" id="IPR006674">
    <property type="entry name" value="HD_domain"/>
</dbReference>
<keyword evidence="2 5" id="KW-0255">Endonuclease</keyword>
<dbReference type="Pfam" id="PF00013">
    <property type="entry name" value="KH_1"/>
    <property type="match status" value="1"/>
</dbReference>
<dbReference type="EC" id="3.1.-.-" evidence="5 6"/>
<comment type="caution">
    <text evidence="9">The sequence shown here is derived from an EMBL/GenBank/DDBJ whole genome shotgun (WGS) entry which is preliminary data.</text>
</comment>
<dbReference type="AlphaFoldDB" id="A0A1F6D9V3"/>
<dbReference type="SUPFAM" id="SSF109604">
    <property type="entry name" value="HD-domain/PDEase-like"/>
    <property type="match status" value="1"/>
</dbReference>
<evidence type="ECO:0000256" key="1">
    <source>
        <dbReference type="ARBA" id="ARBA00022722"/>
    </source>
</evidence>
<dbReference type="InterPro" id="IPR022711">
    <property type="entry name" value="RNase_Y_N"/>
</dbReference>
<keyword evidence="1 5" id="KW-0540">Nuclease</keyword>
<dbReference type="GO" id="GO:0006402">
    <property type="term" value="P:mRNA catabolic process"/>
    <property type="evidence" value="ECO:0007669"/>
    <property type="project" value="UniProtKB-UniRule"/>
</dbReference>
<organism evidence="9 10">
    <name type="scientific">Candidatus Kaiserbacteria bacterium RIFCSPHIGHO2_01_FULL_55_17</name>
    <dbReference type="NCBI Taxonomy" id="1798484"/>
    <lineage>
        <taxon>Bacteria</taxon>
        <taxon>Candidatus Kaiseribacteriota</taxon>
    </lineage>
</organism>
<accession>A0A1F6D9V3</accession>
<dbReference type="GO" id="GO:0004521">
    <property type="term" value="F:RNA endonuclease activity"/>
    <property type="evidence" value="ECO:0007669"/>
    <property type="project" value="UniProtKB-UniRule"/>
</dbReference>
<dbReference type="SMART" id="SM00471">
    <property type="entry name" value="HDc"/>
    <property type="match status" value="1"/>
</dbReference>
<dbReference type="NCBIfam" id="TIGR03319">
    <property type="entry name" value="RNase_Y"/>
    <property type="match status" value="1"/>
</dbReference>
<proteinExistence type="inferred from homology"/>